<name>A0A017T4L0_9BACT</name>
<dbReference type="Gene3D" id="2.60.120.260">
    <property type="entry name" value="Galactose-binding domain-like"/>
    <property type="match status" value="1"/>
</dbReference>
<comment type="caution">
    <text evidence="3">The sequence shown here is derived from an EMBL/GenBank/DDBJ whole genome shotgun (WGS) entry which is preliminary data.</text>
</comment>
<feature type="signal peptide" evidence="2">
    <location>
        <begin position="1"/>
        <end position="25"/>
    </location>
</feature>
<feature type="chain" id="PRO_5001500183" description="Staphylococcus aureus surface protein A" evidence="2">
    <location>
        <begin position="26"/>
        <end position="778"/>
    </location>
</feature>
<evidence type="ECO:0008006" key="5">
    <source>
        <dbReference type="Google" id="ProtNLM"/>
    </source>
</evidence>
<dbReference type="EMBL" id="ASRX01000042">
    <property type="protein sequence ID" value="EYF03750.1"/>
    <property type="molecule type" value="Genomic_DNA"/>
</dbReference>
<sequence length="778" mass="79889">MKQGVWTSFLRMNALAGALVTWLVAAPGCASNTEPPTGTTTTTSTSSTGGGGGEGGGGGAGGGEWTGPCDQDCSKIETAPCLKAVCNEGQVIGTIGLCAIVYDDGTTCDDGLFCTTNDTCESGQCVGGEQNDCGMETTSCHSVVCDEDSDSCSEGSDTAQNGNPCQPTDLCQTLGTCQNGTCVGLPKDCTFSPFTECNSVACNPATGQCEPTADAAKNGVSCSLTGDQCSVSKTCNNGQCQGGTTKDCSAFTAGCNVGVCNAQSGNCVAQAIPAGQTCAEGTNNCNVGICDAAGVCNPTPVADGTVCNDRNSCTGSDSCTAGTCNGMAVTGCAHYLRDNFETGCPPTGWTLAGDWECGTPSSVGPAKAYSGSVCIATQIDANYSVNQTYTTSYAQFPPISLVGATAPVLSFQTYINTEGSTYDGVNLKVSTDGGTTWTVLSTVTPAYNLTIDSQSAWGGPALTTNTWATFSANLSAYVGQNVLLRFSFRSNASVQAPGVYVDDVVVAEANVIPLRITTSRLPDAATNTPYFANLLKNGGSSAATWSIVSGTNHDWLTLNPSTGALGGTPAVANIGPFEVRVRIEEPSLPSNFDEVTLQGMVVDAVFAATFESCPNGWTLAGDWECGVPSNVGPATAYSGTGCLATQIDANYSANQAWATTIATSPAINLSGTTAPLLSFRMWLYSEMNSTATNYDAVNLKISTDGATFTPVTNTNIAYNMTAASESGWGGNQSALGWRLITADLTAYAGQTIYLRFAFRSDGTVHYPGAYIDELFVTD</sequence>
<feature type="region of interest" description="Disordered" evidence="1">
    <location>
        <begin position="31"/>
        <end position="61"/>
    </location>
</feature>
<evidence type="ECO:0000313" key="4">
    <source>
        <dbReference type="Proteomes" id="UP000019678"/>
    </source>
</evidence>
<evidence type="ECO:0000256" key="2">
    <source>
        <dbReference type="SAM" id="SignalP"/>
    </source>
</evidence>
<feature type="compositionally biased region" description="Low complexity" evidence="1">
    <location>
        <begin position="33"/>
        <end position="47"/>
    </location>
</feature>
<organism evidence="3 4">
    <name type="scientific">Chondromyces apiculatus DSM 436</name>
    <dbReference type="NCBI Taxonomy" id="1192034"/>
    <lineage>
        <taxon>Bacteria</taxon>
        <taxon>Pseudomonadati</taxon>
        <taxon>Myxococcota</taxon>
        <taxon>Polyangia</taxon>
        <taxon>Polyangiales</taxon>
        <taxon>Polyangiaceae</taxon>
        <taxon>Chondromyces</taxon>
    </lineage>
</organism>
<dbReference type="Gene3D" id="2.60.120.200">
    <property type="match status" value="1"/>
</dbReference>
<dbReference type="AlphaFoldDB" id="A0A017T4L0"/>
<accession>A0A017T4L0</accession>
<dbReference type="Proteomes" id="UP000019678">
    <property type="component" value="Unassembled WGS sequence"/>
</dbReference>
<dbReference type="Gene3D" id="2.60.40.10">
    <property type="entry name" value="Immunoglobulins"/>
    <property type="match status" value="1"/>
</dbReference>
<dbReference type="InterPro" id="IPR013320">
    <property type="entry name" value="ConA-like_dom_sf"/>
</dbReference>
<gene>
    <name evidence="3" type="ORF">CAP_5180</name>
</gene>
<dbReference type="InterPro" id="IPR013783">
    <property type="entry name" value="Ig-like_fold"/>
</dbReference>
<dbReference type="STRING" id="1192034.CAP_5180"/>
<evidence type="ECO:0000313" key="3">
    <source>
        <dbReference type="EMBL" id="EYF03750.1"/>
    </source>
</evidence>
<dbReference type="Pfam" id="PF20773">
    <property type="entry name" value="InhA-like_MAM"/>
    <property type="match status" value="2"/>
</dbReference>
<evidence type="ECO:0000256" key="1">
    <source>
        <dbReference type="SAM" id="MobiDB-lite"/>
    </source>
</evidence>
<keyword evidence="4" id="KW-1185">Reference proteome</keyword>
<dbReference type="OrthoDB" id="1013954at2"/>
<protein>
    <recommendedName>
        <fullName evidence="5">Staphylococcus aureus surface protein A</fullName>
    </recommendedName>
</protein>
<dbReference type="eggNOG" id="COG4412">
    <property type="taxonomic scope" value="Bacteria"/>
</dbReference>
<feature type="compositionally biased region" description="Gly residues" evidence="1">
    <location>
        <begin position="48"/>
        <end position="61"/>
    </location>
</feature>
<dbReference type="NCBIfam" id="NF038128">
    <property type="entry name" value="choice_anch_J"/>
    <property type="match status" value="1"/>
</dbReference>
<keyword evidence="2" id="KW-0732">Signal</keyword>
<reference evidence="3 4" key="1">
    <citation type="submission" date="2013-05" db="EMBL/GenBank/DDBJ databases">
        <title>Genome assembly of Chondromyces apiculatus DSM 436.</title>
        <authorList>
            <person name="Sharma G."/>
            <person name="Khatri I."/>
            <person name="Kaur C."/>
            <person name="Mayilraj S."/>
            <person name="Subramanian S."/>
        </authorList>
    </citation>
    <scope>NUCLEOTIDE SEQUENCE [LARGE SCALE GENOMIC DNA]</scope>
    <source>
        <strain evidence="3 4">DSM 436</strain>
    </source>
</reference>
<dbReference type="eggNOG" id="COG3055">
    <property type="taxonomic scope" value="Bacteria"/>
</dbReference>
<dbReference type="SUPFAM" id="SSF49899">
    <property type="entry name" value="Concanavalin A-like lectins/glucanases"/>
    <property type="match status" value="1"/>
</dbReference>
<proteinExistence type="predicted"/>